<dbReference type="Gene3D" id="1.20.1060.20">
    <property type="match status" value="1"/>
</dbReference>
<protein>
    <recommendedName>
        <fullName evidence="7">Chromosome partition protein Smc</fullName>
    </recommendedName>
</protein>
<dbReference type="FunFam" id="3.40.50.300:FF:000984">
    <property type="entry name" value="Chromosome partition protein Smc"/>
    <property type="match status" value="1"/>
</dbReference>
<dbReference type="STRING" id="1423726.FC07_GL000989"/>
<dbReference type="AlphaFoldDB" id="A0A0R1H194"/>
<comment type="similarity">
    <text evidence="7">Belongs to the SMC family.</text>
</comment>
<dbReference type="GO" id="GO:0006260">
    <property type="term" value="P:DNA replication"/>
    <property type="evidence" value="ECO:0007669"/>
    <property type="project" value="UniProtKB-UniRule"/>
</dbReference>
<comment type="domain">
    <text evidence="7">Contains large globular domains required for ATP hydrolysis at each terminus and a third globular domain forming a flexible hinge near the middle of the molecule. These domains are separated by coiled-coil structures.</text>
</comment>
<dbReference type="NCBIfam" id="TIGR02168">
    <property type="entry name" value="SMC_prok_B"/>
    <property type="match status" value="1"/>
</dbReference>
<reference evidence="9 10" key="1">
    <citation type="journal article" date="2015" name="Genome Announc.">
        <title>Expanding the biotechnology potential of lactobacilli through comparative genomics of 213 strains and associated genera.</title>
        <authorList>
            <person name="Sun Z."/>
            <person name="Harris H.M."/>
            <person name="McCann A."/>
            <person name="Guo C."/>
            <person name="Argimon S."/>
            <person name="Zhang W."/>
            <person name="Yang X."/>
            <person name="Jeffery I.B."/>
            <person name="Cooney J.C."/>
            <person name="Kagawa T.F."/>
            <person name="Liu W."/>
            <person name="Song Y."/>
            <person name="Salvetti E."/>
            <person name="Wrobel A."/>
            <person name="Rasinkangas P."/>
            <person name="Parkhill J."/>
            <person name="Rea M.C."/>
            <person name="O'Sullivan O."/>
            <person name="Ritari J."/>
            <person name="Douillard F.P."/>
            <person name="Paul Ross R."/>
            <person name="Yang R."/>
            <person name="Briner A.E."/>
            <person name="Felis G.E."/>
            <person name="de Vos W.M."/>
            <person name="Barrangou R."/>
            <person name="Klaenhammer T.R."/>
            <person name="Caufield P.W."/>
            <person name="Cui Y."/>
            <person name="Zhang H."/>
            <person name="O'Toole P.W."/>
        </authorList>
    </citation>
    <scope>NUCLEOTIDE SEQUENCE [LARGE SCALE GENOMIC DNA]</scope>
    <source>
        <strain evidence="9 10">DSM 20003</strain>
    </source>
</reference>
<evidence type="ECO:0000256" key="4">
    <source>
        <dbReference type="ARBA" id="ARBA00022840"/>
    </source>
</evidence>
<dbReference type="PANTHER" id="PTHR43977">
    <property type="entry name" value="STRUCTURAL MAINTENANCE OF CHROMOSOMES PROTEIN 3"/>
    <property type="match status" value="1"/>
</dbReference>
<dbReference type="FunFam" id="3.40.50.300:FF:000901">
    <property type="entry name" value="Chromosome partition protein Smc"/>
    <property type="match status" value="1"/>
</dbReference>
<dbReference type="PIRSF" id="PIRSF005719">
    <property type="entry name" value="SMC"/>
    <property type="match status" value="1"/>
</dbReference>
<feature type="binding site" evidence="7">
    <location>
        <begin position="32"/>
        <end position="39"/>
    </location>
    <ligand>
        <name>ATP</name>
        <dbReference type="ChEBI" id="CHEBI:30616"/>
    </ligand>
</feature>
<dbReference type="InterPro" id="IPR003395">
    <property type="entry name" value="RecF/RecN/SMC_N"/>
</dbReference>
<dbReference type="GO" id="GO:0003677">
    <property type="term" value="F:DNA binding"/>
    <property type="evidence" value="ECO:0007669"/>
    <property type="project" value="UniProtKB-UniRule"/>
</dbReference>
<comment type="subcellular location">
    <subcellularLocation>
        <location evidence="1 7">Cytoplasm</location>
    </subcellularLocation>
</comment>
<evidence type="ECO:0000256" key="5">
    <source>
        <dbReference type="ARBA" id="ARBA00023054"/>
    </source>
</evidence>
<evidence type="ECO:0000256" key="1">
    <source>
        <dbReference type="ARBA" id="ARBA00004496"/>
    </source>
</evidence>
<name>A0A0R1H194_9LACO</name>
<keyword evidence="10" id="KW-1185">Reference proteome</keyword>
<dbReference type="InterPro" id="IPR011890">
    <property type="entry name" value="SMC_prok"/>
</dbReference>
<sequence>MQLKTLEIVGFKSFANRTVLHFDHGTTGIVGPNGSGKSNISEAIRWALGEQSAKSLRGDKMADVIFAGSATRHPLNRATVTLTFDNQDHTLSDQHDEVEVQRVLYRDGSSAFKLNQKNCRLKDIVNLFMDSGLGRESFSIISQGKIAAIFNSKPEDRRGFIEETAGVALYKQRKHEAELQLKTTASNLERVSDIVTELSQQMEPLKEQSSIATDYLQQKKQLDQVTKTLLVREITEKVAAKKDQQVALQQVATRLKQAQANEQTFQTQLTQTKKEQQALQQVLDQQQQQRVELTQQLAQLSNEKDLAGERRQVAKEQLATLTTQVQQAQQALTTAQTKFAKQAKALQQKRRDLQHQQQALKTTTQQTQTQTQQLAATIKQQRDQYIDQLQQQTTLHNEAGYLKRQLAQLAQQLTKTGVTALEEQAAQWHEKKQQAQQQVTTLQQQRQQRQAQLAAIKQQVIQRQQQFEQAQQNWLQALKIKQKADAQLASLKEMQASYTGFYNGVRLLLQQRATLPGLIGAVTELIQVPSQYLTAIEIALGGQAQALVTDTQTVAQQAIALLKQKHAGRATFLPLDALQQRQLTAAQLAQAQQQAGFCGCAVDLITFKAQVAPALQYLLGRVLVVDTLPHGVALADQLRHQVKIVTLTGDVLNPGGTMVGGSHKSQNRLLAQRQQQAKLEHELQAMNQALAEKEQDLNQLKAQIATDQAQVTTLTTQAEQLGQQVMTQTTALATLKEQVQAFEQRQRALTFEQQQTKDQQVKLEQQQAENQHQQTQLTATMATTQAALTAAETALTAVQQRQVTTQEQHQQRQTAVAVAQEQVQQLETGQAQLATTIQQATNQLQQQQAKQKTLTQQVAQNNGHHQTTQQELKALQAKLTQLTATVQAKQAQRTTFDQQVTQQEQQLAHAQSSSQQERGSAVRLRTAIEQFDAGINQALTQLSQDYQLSYEAAQAESLTTATAPLRQQAKLLKRGLAELGNVNLGAIDTYQQLKKRYDFLNAQQADLLEAQAQLDRTMHAMDQEVAQRFMTTFEATAKAFAALFPKMFGGGQATLKLTSPEAPLTTGIDIIVQPPGKKLQQLSLLSGGEQALTAITLLFALIEVRPVPLCILDEVEAALDEANVVRFGNFLKHYHHQTQFIVITHRKGTMMALDVLYGVTMQESGVSTVVSVSVEAAMEATNS</sequence>
<dbReference type="OrthoDB" id="9808768at2"/>
<dbReference type="Pfam" id="PF06470">
    <property type="entry name" value="SMC_hinge"/>
    <property type="match status" value="1"/>
</dbReference>
<dbReference type="InterPro" id="IPR024704">
    <property type="entry name" value="SMC"/>
</dbReference>
<dbReference type="GO" id="GO:0007062">
    <property type="term" value="P:sister chromatid cohesion"/>
    <property type="evidence" value="ECO:0007669"/>
    <property type="project" value="InterPro"/>
</dbReference>
<dbReference type="GO" id="GO:0007059">
    <property type="term" value="P:chromosome segregation"/>
    <property type="evidence" value="ECO:0007669"/>
    <property type="project" value="UniProtKB-UniRule"/>
</dbReference>
<comment type="subunit">
    <text evidence="7">Homodimer.</text>
</comment>
<dbReference type="CDD" id="cd03278">
    <property type="entry name" value="ABC_SMC_barmotin"/>
    <property type="match status" value="2"/>
</dbReference>
<proteinExistence type="inferred from homology"/>
<dbReference type="InterPro" id="IPR036277">
    <property type="entry name" value="SMC_hinge_sf"/>
</dbReference>
<accession>A0A0R1H194</accession>
<evidence type="ECO:0000256" key="3">
    <source>
        <dbReference type="ARBA" id="ARBA00022741"/>
    </source>
</evidence>
<evidence type="ECO:0000313" key="10">
    <source>
        <dbReference type="Proteomes" id="UP000051461"/>
    </source>
</evidence>
<evidence type="ECO:0000313" key="9">
    <source>
        <dbReference type="EMBL" id="KRK40358.1"/>
    </source>
</evidence>
<keyword evidence="6 7" id="KW-0238">DNA-binding</keyword>
<keyword evidence="2 7" id="KW-0963">Cytoplasm</keyword>
<dbReference type="Pfam" id="PF02463">
    <property type="entry name" value="SMC_N"/>
    <property type="match status" value="2"/>
</dbReference>
<comment type="caution">
    <text evidence="9">The sequence shown here is derived from an EMBL/GenBank/DDBJ whole genome shotgun (WGS) entry which is preliminary data.</text>
</comment>
<feature type="coiled-coil region" evidence="7">
    <location>
        <begin position="830"/>
        <end position="892"/>
    </location>
</feature>
<organism evidence="9 10">
    <name type="scientific">Loigolactobacillus bifermentans DSM 20003</name>
    <dbReference type="NCBI Taxonomy" id="1423726"/>
    <lineage>
        <taxon>Bacteria</taxon>
        <taxon>Bacillati</taxon>
        <taxon>Bacillota</taxon>
        <taxon>Bacilli</taxon>
        <taxon>Lactobacillales</taxon>
        <taxon>Lactobacillaceae</taxon>
        <taxon>Loigolactobacillus</taxon>
    </lineage>
</organism>
<dbReference type="RefSeq" id="WP_057903660.1">
    <property type="nucleotide sequence ID" value="NZ_AZDA01000016.1"/>
</dbReference>
<evidence type="ECO:0000256" key="7">
    <source>
        <dbReference type="HAMAP-Rule" id="MF_01894"/>
    </source>
</evidence>
<feature type="coiled-coil region" evidence="7">
    <location>
        <begin position="241"/>
        <end position="366"/>
    </location>
</feature>
<keyword evidence="5 7" id="KW-0175">Coiled coil</keyword>
<dbReference type="EMBL" id="AZDA01000016">
    <property type="protein sequence ID" value="KRK40358.1"/>
    <property type="molecule type" value="Genomic_DNA"/>
</dbReference>
<dbReference type="PATRIC" id="fig|1423726.3.peg.1023"/>
<dbReference type="Gene3D" id="3.30.70.1620">
    <property type="match status" value="1"/>
</dbReference>
<gene>
    <name evidence="7" type="primary">smc</name>
    <name evidence="9" type="ORF">FC07_GL000989</name>
</gene>
<feature type="coiled-coil region" evidence="7">
    <location>
        <begin position="669"/>
        <end position="752"/>
    </location>
</feature>
<dbReference type="InterPro" id="IPR010935">
    <property type="entry name" value="SMC_hinge"/>
</dbReference>
<dbReference type="HAMAP" id="MF_01894">
    <property type="entry name" value="Smc_prok"/>
    <property type="match status" value="1"/>
</dbReference>
<dbReference type="GO" id="GO:0005694">
    <property type="term" value="C:chromosome"/>
    <property type="evidence" value="ECO:0007669"/>
    <property type="project" value="InterPro"/>
</dbReference>
<dbReference type="InterPro" id="IPR027417">
    <property type="entry name" value="P-loop_NTPase"/>
</dbReference>
<dbReference type="Proteomes" id="UP000051461">
    <property type="component" value="Unassembled WGS sequence"/>
</dbReference>
<dbReference type="GO" id="GO:0005737">
    <property type="term" value="C:cytoplasm"/>
    <property type="evidence" value="ECO:0007669"/>
    <property type="project" value="UniProtKB-SubCell"/>
</dbReference>
<feature type="coiled-coil region" evidence="7">
    <location>
        <begin position="418"/>
        <end position="473"/>
    </location>
</feature>
<dbReference type="SUPFAM" id="SSF75553">
    <property type="entry name" value="Smc hinge domain"/>
    <property type="match status" value="1"/>
</dbReference>
<evidence type="ECO:0000256" key="6">
    <source>
        <dbReference type="ARBA" id="ARBA00023125"/>
    </source>
</evidence>
<dbReference type="Gene3D" id="3.40.50.300">
    <property type="entry name" value="P-loop containing nucleotide triphosphate hydrolases"/>
    <property type="match status" value="2"/>
</dbReference>
<evidence type="ECO:0000256" key="2">
    <source>
        <dbReference type="ARBA" id="ARBA00022490"/>
    </source>
</evidence>
<comment type="function">
    <text evidence="7">Required for chromosome condensation and partitioning.</text>
</comment>
<dbReference type="SUPFAM" id="SSF52540">
    <property type="entry name" value="P-loop containing nucleoside triphosphate hydrolases"/>
    <property type="match status" value="1"/>
</dbReference>
<keyword evidence="3 7" id="KW-0547">Nucleotide-binding</keyword>
<dbReference type="GO" id="GO:0005524">
    <property type="term" value="F:ATP binding"/>
    <property type="evidence" value="ECO:0007669"/>
    <property type="project" value="UniProtKB-UniRule"/>
</dbReference>
<feature type="domain" description="SMC hinge" evidence="8">
    <location>
        <begin position="516"/>
        <end position="635"/>
    </location>
</feature>
<dbReference type="GO" id="GO:0030261">
    <property type="term" value="P:chromosome condensation"/>
    <property type="evidence" value="ECO:0007669"/>
    <property type="project" value="InterPro"/>
</dbReference>
<keyword evidence="4 7" id="KW-0067">ATP-binding</keyword>
<dbReference type="SMART" id="SM00968">
    <property type="entry name" value="SMC_hinge"/>
    <property type="match status" value="1"/>
</dbReference>
<dbReference type="GO" id="GO:0016887">
    <property type="term" value="F:ATP hydrolysis activity"/>
    <property type="evidence" value="ECO:0007669"/>
    <property type="project" value="InterPro"/>
</dbReference>
<evidence type="ECO:0000259" key="8">
    <source>
        <dbReference type="SMART" id="SM00968"/>
    </source>
</evidence>